<protein>
    <submittedName>
        <fullName evidence="3">Uncharacterized protein</fullName>
    </submittedName>
</protein>
<feature type="compositionally biased region" description="Basic and acidic residues" evidence="1">
    <location>
        <begin position="126"/>
        <end position="146"/>
    </location>
</feature>
<dbReference type="Proteomes" id="UP001152797">
    <property type="component" value="Unassembled WGS sequence"/>
</dbReference>
<comment type="caution">
    <text evidence="3">The sequence shown here is derived from an EMBL/GenBank/DDBJ whole genome shotgun (WGS) entry which is preliminary data.</text>
</comment>
<feature type="chain" id="PRO_5043271471" evidence="2">
    <location>
        <begin position="26"/>
        <end position="171"/>
    </location>
</feature>
<sequence>MVLTTWTALCMLYSWWMLRVSPWHGLTCVEKPAVTALATAEPRTTEGPESVVEGLVTLTLRLPAEAMEELLKSSGKAHSHIMSLLEYDRWEATCDLLRACGEALRSPEPPPARGHESNNSDDDDSMGAHEETESEKMRRYMNDEMCKVSGPDLWTEMHYGPAEARDDQEEF</sequence>
<evidence type="ECO:0000313" key="5">
    <source>
        <dbReference type="Proteomes" id="UP001152797"/>
    </source>
</evidence>
<accession>A0A9P1DG83</accession>
<evidence type="ECO:0000313" key="4">
    <source>
        <dbReference type="EMBL" id="CAL4796462.1"/>
    </source>
</evidence>
<name>A0A9P1DG83_9DINO</name>
<dbReference type="EMBL" id="CAMXCT020004449">
    <property type="protein sequence ID" value="CAL1162525.1"/>
    <property type="molecule type" value="Genomic_DNA"/>
</dbReference>
<dbReference type="EMBL" id="CAMXCT030004449">
    <property type="protein sequence ID" value="CAL4796462.1"/>
    <property type="molecule type" value="Genomic_DNA"/>
</dbReference>
<dbReference type="AlphaFoldDB" id="A0A9P1DG83"/>
<evidence type="ECO:0000256" key="2">
    <source>
        <dbReference type="SAM" id="SignalP"/>
    </source>
</evidence>
<gene>
    <name evidence="3" type="ORF">C1SCF055_LOCUS34523</name>
</gene>
<dbReference type="EMBL" id="CAMXCT010004449">
    <property type="protein sequence ID" value="CAI4009150.1"/>
    <property type="molecule type" value="Genomic_DNA"/>
</dbReference>
<keyword evidence="5" id="KW-1185">Reference proteome</keyword>
<keyword evidence="2" id="KW-0732">Signal</keyword>
<reference evidence="4 5" key="2">
    <citation type="submission" date="2024-05" db="EMBL/GenBank/DDBJ databases">
        <authorList>
            <person name="Chen Y."/>
            <person name="Shah S."/>
            <person name="Dougan E. K."/>
            <person name="Thang M."/>
            <person name="Chan C."/>
        </authorList>
    </citation>
    <scope>NUCLEOTIDE SEQUENCE [LARGE SCALE GENOMIC DNA]</scope>
</reference>
<organism evidence="3">
    <name type="scientific">Cladocopium goreaui</name>
    <dbReference type="NCBI Taxonomy" id="2562237"/>
    <lineage>
        <taxon>Eukaryota</taxon>
        <taxon>Sar</taxon>
        <taxon>Alveolata</taxon>
        <taxon>Dinophyceae</taxon>
        <taxon>Suessiales</taxon>
        <taxon>Symbiodiniaceae</taxon>
        <taxon>Cladocopium</taxon>
    </lineage>
</organism>
<feature type="region of interest" description="Disordered" evidence="1">
    <location>
        <begin position="103"/>
        <end position="171"/>
    </location>
</feature>
<proteinExistence type="predicted"/>
<reference evidence="3" key="1">
    <citation type="submission" date="2022-10" db="EMBL/GenBank/DDBJ databases">
        <authorList>
            <person name="Chen Y."/>
            <person name="Dougan E. K."/>
            <person name="Chan C."/>
            <person name="Rhodes N."/>
            <person name="Thang M."/>
        </authorList>
    </citation>
    <scope>NUCLEOTIDE SEQUENCE</scope>
</reference>
<evidence type="ECO:0000313" key="3">
    <source>
        <dbReference type="EMBL" id="CAI4009150.1"/>
    </source>
</evidence>
<feature type="signal peptide" evidence="2">
    <location>
        <begin position="1"/>
        <end position="25"/>
    </location>
</feature>
<evidence type="ECO:0000256" key="1">
    <source>
        <dbReference type="SAM" id="MobiDB-lite"/>
    </source>
</evidence>